<reference evidence="8 9" key="1">
    <citation type="journal article" date="2018" name="Syst. Appl. Microbiol.">
        <title>Abditibacterium utsteinense sp. nov., the first cultivated member of candidate phylum FBP, isolated from ice-free Antarctic soil samples.</title>
        <authorList>
            <person name="Tahon G."/>
            <person name="Tytgat B."/>
            <person name="Lebbe L."/>
            <person name="Carlier A."/>
            <person name="Willems A."/>
        </authorList>
    </citation>
    <scope>NUCLEOTIDE SEQUENCE [LARGE SCALE GENOMIC DNA]</scope>
    <source>
        <strain evidence="8 9">LMG 29911</strain>
    </source>
</reference>
<dbReference type="EC" id="4.2.1.136" evidence="6"/>
<dbReference type="AlphaFoldDB" id="A0A2S8SUC9"/>
<feature type="binding site" evidence="6">
    <location>
        <position position="226"/>
    </location>
    <ligand>
        <name>(6S)-NADPHX</name>
        <dbReference type="ChEBI" id="CHEBI:64076"/>
    </ligand>
</feature>
<keyword evidence="3 6" id="KW-0521">NADP</keyword>
<keyword evidence="9" id="KW-1185">Reference proteome</keyword>
<dbReference type="Pfam" id="PF01256">
    <property type="entry name" value="Carb_kinase"/>
    <property type="match status" value="1"/>
</dbReference>
<proteinExistence type="inferred from homology"/>
<dbReference type="GO" id="GO:0110051">
    <property type="term" value="P:metabolite repair"/>
    <property type="evidence" value="ECO:0007669"/>
    <property type="project" value="TreeGrafter"/>
</dbReference>
<dbReference type="NCBIfam" id="TIGR00196">
    <property type="entry name" value="yjeF_cterm"/>
    <property type="match status" value="1"/>
</dbReference>
<dbReference type="SUPFAM" id="SSF53613">
    <property type="entry name" value="Ribokinase-like"/>
    <property type="match status" value="1"/>
</dbReference>
<comment type="similarity">
    <text evidence="6">Belongs to the NnrD/CARKD family.</text>
</comment>
<dbReference type="GO" id="GO:0052855">
    <property type="term" value="F:ADP-dependent NAD(P)H-hydrate dehydratase activity"/>
    <property type="evidence" value="ECO:0007669"/>
    <property type="project" value="UniProtKB-UniRule"/>
</dbReference>
<dbReference type="Gene3D" id="3.40.1190.20">
    <property type="match status" value="1"/>
</dbReference>
<feature type="binding site" evidence="6">
    <location>
        <position position="114"/>
    </location>
    <ligand>
        <name>(6S)-NADPHX</name>
        <dbReference type="ChEBI" id="CHEBI:64076"/>
    </ligand>
</feature>
<dbReference type="OrthoDB" id="9806925at2"/>
<evidence type="ECO:0000256" key="6">
    <source>
        <dbReference type="HAMAP-Rule" id="MF_01965"/>
    </source>
</evidence>
<feature type="binding site" evidence="6">
    <location>
        <position position="162"/>
    </location>
    <ligand>
        <name>(6S)-NADPHX</name>
        <dbReference type="ChEBI" id="CHEBI:64076"/>
    </ligand>
</feature>
<dbReference type="Proteomes" id="UP000237684">
    <property type="component" value="Unassembled WGS sequence"/>
</dbReference>
<dbReference type="CDD" id="cd01171">
    <property type="entry name" value="YXKO-related"/>
    <property type="match status" value="1"/>
</dbReference>
<dbReference type="PANTHER" id="PTHR12592">
    <property type="entry name" value="ATP-DEPENDENT (S)-NAD(P)H-HYDRATE DEHYDRATASE FAMILY MEMBER"/>
    <property type="match status" value="1"/>
</dbReference>
<evidence type="ECO:0000313" key="8">
    <source>
        <dbReference type="EMBL" id="PQV64359.1"/>
    </source>
</evidence>
<evidence type="ECO:0000256" key="4">
    <source>
        <dbReference type="ARBA" id="ARBA00023027"/>
    </source>
</evidence>
<comment type="caution">
    <text evidence="8">The sequence shown here is derived from an EMBL/GenBank/DDBJ whole genome shotgun (WGS) entry which is preliminary data.</text>
</comment>
<keyword evidence="2 6" id="KW-0067">ATP-binding</keyword>
<evidence type="ECO:0000256" key="3">
    <source>
        <dbReference type="ARBA" id="ARBA00022857"/>
    </source>
</evidence>
<dbReference type="PROSITE" id="PS51383">
    <property type="entry name" value="YJEF_C_3"/>
    <property type="match status" value="1"/>
</dbReference>
<feature type="binding site" evidence="6">
    <location>
        <position position="225"/>
    </location>
    <ligand>
        <name>AMP</name>
        <dbReference type="ChEBI" id="CHEBI:456215"/>
    </ligand>
</feature>
<comment type="cofactor">
    <cofactor evidence="6">
        <name>Mg(2+)</name>
        <dbReference type="ChEBI" id="CHEBI:18420"/>
    </cofactor>
</comment>
<keyword evidence="4 6" id="KW-0520">NAD</keyword>
<dbReference type="GO" id="GO:0046496">
    <property type="term" value="P:nicotinamide nucleotide metabolic process"/>
    <property type="evidence" value="ECO:0007669"/>
    <property type="project" value="UniProtKB-UniRule"/>
</dbReference>
<dbReference type="InterPro" id="IPR000631">
    <property type="entry name" value="CARKD"/>
</dbReference>
<dbReference type="InterPro" id="IPR017953">
    <property type="entry name" value="Carbohydrate_kinase_pred_CS"/>
</dbReference>
<dbReference type="InParanoid" id="A0A2S8SUC9"/>
<name>A0A2S8SUC9_9BACT</name>
<dbReference type="InterPro" id="IPR029056">
    <property type="entry name" value="Ribokinase-like"/>
</dbReference>
<feature type="binding site" evidence="6">
    <location>
        <position position="43"/>
    </location>
    <ligand>
        <name>(6S)-NADPHX</name>
        <dbReference type="ChEBI" id="CHEBI:64076"/>
    </ligand>
</feature>
<keyword evidence="1 6" id="KW-0547">Nucleotide-binding</keyword>
<comment type="catalytic activity">
    <reaction evidence="6">
        <text>(6S)-NADHX + ADP = AMP + phosphate + NADH + H(+)</text>
        <dbReference type="Rhea" id="RHEA:32223"/>
        <dbReference type="ChEBI" id="CHEBI:15378"/>
        <dbReference type="ChEBI" id="CHEBI:43474"/>
        <dbReference type="ChEBI" id="CHEBI:57945"/>
        <dbReference type="ChEBI" id="CHEBI:64074"/>
        <dbReference type="ChEBI" id="CHEBI:456215"/>
        <dbReference type="ChEBI" id="CHEBI:456216"/>
        <dbReference type="EC" id="4.2.1.136"/>
    </reaction>
</comment>
<sequence length="302" mass="31660">MDFQKLDLELLKTMPLPDWSDETAKNERGKLLIIGGSARLPGAILLAARAALRSGCGTVRVAAPASVALHIGIAVPELMMIPLPETKSGTIAKAALEILSAQFKACQAIILGPGLDENHETDEFARELIASAPLPMVVDAQALVALGTGFKTGDAPRILTPHAAEFEALSGQKIGEDKIQIARDFAEKSGATLVLKGHETIVSTKNEATIQNSSGSRALGTAGSGDVLAGIIGGLLAQGLSAHQAAIWGVYFHAQAGEEVAKDLGDDGVMARDFIERLPGIQKFARRTSSPDKKSGFGLRRN</sequence>
<keyword evidence="5 6" id="KW-0456">Lyase</keyword>
<comment type="catalytic activity">
    <reaction evidence="6">
        <text>(6S)-NADPHX + ADP = AMP + phosphate + NADPH + H(+)</text>
        <dbReference type="Rhea" id="RHEA:32235"/>
        <dbReference type="ChEBI" id="CHEBI:15378"/>
        <dbReference type="ChEBI" id="CHEBI:43474"/>
        <dbReference type="ChEBI" id="CHEBI:57783"/>
        <dbReference type="ChEBI" id="CHEBI:64076"/>
        <dbReference type="ChEBI" id="CHEBI:456215"/>
        <dbReference type="ChEBI" id="CHEBI:456216"/>
        <dbReference type="EC" id="4.2.1.136"/>
    </reaction>
</comment>
<dbReference type="EMBL" id="NIGF01000005">
    <property type="protein sequence ID" value="PQV64359.1"/>
    <property type="molecule type" value="Genomic_DNA"/>
</dbReference>
<evidence type="ECO:0000256" key="5">
    <source>
        <dbReference type="ARBA" id="ARBA00023239"/>
    </source>
</evidence>
<feature type="domain" description="YjeF C-terminal" evidence="7">
    <location>
        <begin position="8"/>
        <end position="285"/>
    </location>
</feature>
<evidence type="ECO:0000313" key="9">
    <source>
        <dbReference type="Proteomes" id="UP000237684"/>
    </source>
</evidence>
<protein>
    <recommendedName>
        <fullName evidence="6">ADP-dependent (S)-NAD(P)H-hydrate dehydratase</fullName>
        <ecNumber evidence="6">4.2.1.136</ecNumber>
    </recommendedName>
    <alternativeName>
        <fullName evidence="6">ADP-dependent NAD(P)HX dehydratase</fullName>
    </alternativeName>
</protein>
<keyword evidence="8" id="KW-0808">Transferase</keyword>
<organism evidence="8 9">
    <name type="scientific">Abditibacterium utsteinense</name>
    <dbReference type="NCBI Taxonomy" id="1960156"/>
    <lineage>
        <taxon>Bacteria</taxon>
        <taxon>Pseudomonadati</taxon>
        <taxon>Abditibacteriota</taxon>
        <taxon>Abditibacteriia</taxon>
        <taxon>Abditibacteriales</taxon>
        <taxon>Abditibacteriaceae</taxon>
        <taxon>Abditibacterium</taxon>
    </lineage>
</organism>
<evidence type="ECO:0000259" key="7">
    <source>
        <dbReference type="PROSITE" id="PS51383"/>
    </source>
</evidence>
<gene>
    <name evidence="6" type="primary">nnrD</name>
    <name evidence="8" type="ORF">B1R32_10540</name>
</gene>
<comment type="subunit">
    <text evidence="6">Homotetramer.</text>
</comment>
<dbReference type="HAMAP" id="MF_01965">
    <property type="entry name" value="NADHX_dehydratase"/>
    <property type="match status" value="1"/>
</dbReference>
<dbReference type="PANTHER" id="PTHR12592:SF0">
    <property type="entry name" value="ATP-DEPENDENT (S)-NAD(P)H-HYDRATE DEHYDRATASE"/>
    <property type="match status" value="1"/>
</dbReference>
<keyword evidence="8" id="KW-0418">Kinase</keyword>
<dbReference type="RefSeq" id="WP_105483154.1">
    <property type="nucleotide sequence ID" value="NZ_NIGF01000005.1"/>
</dbReference>
<dbReference type="GO" id="GO:0005524">
    <property type="term" value="F:ATP binding"/>
    <property type="evidence" value="ECO:0007669"/>
    <property type="project" value="UniProtKB-KW"/>
</dbReference>
<accession>A0A2S8SUC9</accession>
<feature type="binding site" evidence="6">
    <location>
        <begin position="196"/>
        <end position="200"/>
    </location>
    <ligand>
        <name>AMP</name>
        <dbReference type="ChEBI" id="CHEBI:456215"/>
    </ligand>
</feature>
<dbReference type="PROSITE" id="PS01050">
    <property type="entry name" value="YJEF_C_2"/>
    <property type="match status" value="1"/>
</dbReference>
<comment type="function">
    <text evidence="6">Catalyzes the dehydration of the S-form of NAD(P)HX at the expense of ADP, which is converted to AMP. Together with NAD(P)HX epimerase, which catalyzes the epimerization of the S- and R-forms, the enzyme allows the repair of both epimers of NAD(P)HX, a damaged form of NAD(P)H that is a result of enzymatic or heat-dependent hydration.</text>
</comment>
<evidence type="ECO:0000256" key="2">
    <source>
        <dbReference type="ARBA" id="ARBA00022840"/>
    </source>
</evidence>
<evidence type="ECO:0000256" key="1">
    <source>
        <dbReference type="ARBA" id="ARBA00022741"/>
    </source>
</evidence>
<dbReference type="GO" id="GO:0052856">
    <property type="term" value="F:NAD(P)HX epimerase activity"/>
    <property type="evidence" value="ECO:0007669"/>
    <property type="project" value="TreeGrafter"/>
</dbReference>
<dbReference type="GO" id="GO:0016301">
    <property type="term" value="F:kinase activity"/>
    <property type="evidence" value="ECO:0007669"/>
    <property type="project" value="UniProtKB-KW"/>
</dbReference>